<sequence length="309" mass="36697">MEIIVENLIRYGSLFGNKLAVRKFMSKASFHALKKYKQGLDSFLESFSKNVEYEKFSNIRDDDMDTCPIWIMWWQGEEAMPDIVRIAFESVKFYAGKHPVILITKNNYEYYTKRSRSFYGFVKENIISLTHFSDFLRFELLYQHGGLWIDATVIMTSEFERDFFSGRFFSVKADTKSVDTIKWDPRWSRLWSIYCIGGHKGDPLFKYIDDFWFLYLSTYNLLIDYFFTDCVIDNAYHRFEDVREGFDSIPDSNANTLALSSMLNADKSSYKSDSSTYIHKCTWKTDFKMLDFNGNETLYSSLYKKYIRR</sequence>
<name>A0A087BM24_BIFLN</name>
<dbReference type="AlphaFoldDB" id="A0A087BM24"/>
<gene>
    <name evidence="1" type="ORF">BLSS_1595</name>
</gene>
<dbReference type="EMBL" id="JGZA01000005">
    <property type="protein sequence ID" value="KFI72074.1"/>
    <property type="molecule type" value="Genomic_DNA"/>
</dbReference>
<dbReference type="InterPro" id="IPR029044">
    <property type="entry name" value="Nucleotide-diphossugar_trans"/>
</dbReference>
<dbReference type="Pfam" id="PF05704">
    <property type="entry name" value="Caps_synth"/>
    <property type="match status" value="1"/>
</dbReference>
<reference evidence="1 2" key="1">
    <citation type="submission" date="2014-03" db="EMBL/GenBank/DDBJ databases">
        <title>Genomics of Bifidobacteria.</title>
        <authorList>
            <person name="Ventura M."/>
            <person name="Milani C."/>
            <person name="Lugli G.A."/>
        </authorList>
    </citation>
    <scope>NUCLEOTIDE SEQUENCE [LARGE SCALE GENOMIC DNA]</scope>
    <source>
        <strain evidence="1 2">LMG 21814</strain>
    </source>
</reference>
<dbReference type="InterPro" id="IPR008441">
    <property type="entry name" value="AfumC-like_glycosyl_Trfase"/>
</dbReference>
<dbReference type="GO" id="GO:0016757">
    <property type="term" value="F:glycosyltransferase activity"/>
    <property type="evidence" value="ECO:0007669"/>
    <property type="project" value="InterPro"/>
</dbReference>
<protein>
    <submittedName>
        <fullName evidence="1">Capsular polysaccharide biosynthesis protein</fullName>
    </submittedName>
</protein>
<comment type="caution">
    <text evidence="1">The sequence shown here is derived from an EMBL/GenBank/DDBJ whole genome shotgun (WGS) entry which is preliminary data.</text>
</comment>
<organism evidence="1 2">
    <name type="scientific">Bifidobacterium longum subsp. suis</name>
    <dbReference type="NCBI Taxonomy" id="1695"/>
    <lineage>
        <taxon>Bacteria</taxon>
        <taxon>Bacillati</taxon>
        <taxon>Actinomycetota</taxon>
        <taxon>Actinomycetes</taxon>
        <taxon>Bifidobacteriales</taxon>
        <taxon>Bifidobacteriaceae</taxon>
        <taxon>Bifidobacterium</taxon>
    </lineage>
</organism>
<dbReference type="Proteomes" id="UP000029024">
    <property type="component" value="Unassembled WGS sequence"/>
</dbReference>
<evidence type="ECO:0000313" key="1">
    <source>
        <dbReference type="EMBL" id="KFI72074.1"/>
    </source>
</evidence>
<proteinExistence type="predicted"/>
<dbReference type="Gene3D" id="3.90.550.20">
    <property type="match status" value="1"/>
</dbReference>
<dbReference type="SUPFAM" id="SSF53448">
    <property type="entry name" value="Nucleotide-diphospho-sugar transferases"/>
    <property type="match status" value="1"/>
</dbReference>
<accession>A0A087BM24</accession>
<evidence type="ECO:0000313" key="2">
    <source>
        <dbReference type="Proteomes" id="UP000029024"/>
    </source>
</evidence>